<evidence type="ECO:0000259" key="2">
    <source>
        <dbReference type="Pfam" id="PF24883"/>
    </source>
</evidence>
<dbReference type="SUPFAM" id="SSF52540">
    <property type="entry name" value="P-loop containing nucleoside triphosphate hydrolases"/>
    <property type="match status" value="1"/>
</dbReference>
<evidence type="ECO:0000256" key="1">
    <source>
        <dbReference type="ARBA" id="ARBA00022737"/>
    </source>
</evidence>
<reference evidence="4" key="1">
    <citation type="journal article" date="2013" name="Ind. Biotechnol.">
        <title>Comparative genomics analysis of Trichoderma reesei strains.</title>
        <authorList>
            <person name="Koike H."/>
            <person name="Aerts A."/>
            <person name="LaButti K."/>
            <person name="Grigoriev I.V."/>
            <person name="Baker S.E."/>
        </authorList>
    </citation>
    <scope>NUCLEOTIDE SEQUENCE [LARGE SCALE GENOMIC DNA]</scope>
    <source>
        <strain evidence="4">ATCC 56765 / BCRC 32924 / NRRL 11460 / Rut C-30</strain>
    </source>
</reference>
<dbReference type="PANTHER" id="PTHR10039:SF5">
    <property type="entry name" value="NACHT DOMAIN-CONTAINING PROTEIN"/>
    <property type="match status" value="1"/>
</dbReference>
<dbReference type="InterPro" id="IPR027417">
    <property type="entry name" value="P-loop_NTPase"/>
</dbReference>
<dbReference type="Pfam" id="PF24883">
    <property type="entry name" value="NPHP3_N"/>
    <property type="match status" value="1"/>
</dbReference>
<dbReference type="KEGG" id="trr:M419DRAFT_54927"/>
<organism evidence="3 4">
    <name type="scientific">Hypocrea jecorina (strain ATCC 56765 / BCRC 32924 / NRRL 11460 / Rut C-30)</name>
    <name type="common">Trichoderma reesei</name>
    <dbReference type="NCBI Taxonomy" id="1344414"/>
    <lineage>
        <taxon>Eukaryota</taxon>
        <taxon>Fungi</taxon>
        <taxon>Dikarya</taxon>
        <taxon>Ascomycota</taxon>
        <taxon>Pezizomycotina</taxon>
        <taxon>Sordariomycetes</taxon>
        <taxon>Hypocreomycetidae</taxon>
        <taxon>Hypocreales</taxon>
        <taxon>Hypocreaceae</taxon>
        <taxon>Trichoderma</taxon>
    </lineage>
</organism>
<gene>
    <name evidence="3" type="ORF">M419DRAFT_54927</name>
</gene>
<keyword evidence="1" id="KW-0677">Repeat</keyword>
<dbReference type="AlphaFoldDB" id="A0A024SE81"/>
<protein>
    <recommendedName>
        <fullName evidence="2">Nephrocystin 3-like N-terminal domain-containing protein</fullName>
    </recommendedName>
</protein>
<accession>A0A024SE81</accession>
<name>A0A024SE81_HYPJR</name>
<feature type="domain" description="Nephrocystin 3-like N-terminal" evidence="2">
    <location>
        <begin position="270"/>
        <end position="428"/>
    </location>
</feature>
<dbReference type="Gene3D" id="3.40.50.300">
    <property type="entry name" value="P-loop containing nucleotide triphosphate hydrolases"/>
    <property type="match status" value="1"/>
</dbReference>
<dbReference type="OrthoDB" id="5086500at2759"/>
<evidence type="ECO:0000313" key="3">
    <source>
        <dbReference type="EMBL" id="ETS03670.1"/>
    </source>
</evidence>
<proteinExistence type="predicted"/>
<dbReference type="Proteomes" id="UP000024376">
    <property type="component" value="Unassembled WGS sequence"/>
</dbReference>
<dbReference type="EMBL" id="KI911142">
    <property type="protein sequence ID" value="ETS03670.1"/>
    <property type="molecule type" value="Genomic_DNA"/>
</dbReference>
<feature type="non-terminal residue" evidence="3">
    <location>
        <position position="799"/>
    </location>
</feature>
<dbReference type="InterPro" id="IPR056884">
    <property type="entry name" value="NPHP3-like_N"/>
</dbReference>
<evidence type="ECO:0000313" key="4">
    <source>
        <dbReference type="Proteomes" id="UP000024376"/>
    </source>
</evidence>
<dbReference type="HOGENOM" id="CLU_002341_0_0_1"/>
<dbReference type="PANTHER" id="PTHR10039">
    <property type="entry name" value="AMELOGENIN"/>
    <property type="match status" value="1"/>
</dbReference>
<sequence length="799" mass="91206">MSGLEALSLVCSIMQVISFTKEVLTVCKDVYEGRPTADRQMEQDAASIKVLLDEMNRSAGSVQQQTKEERELHAIAQKCSKAAEELQVEIQRVIKNQKPGSSMRAIAAGFKSLLGNRKITSLYDQFCKHQRTLETHLLVRLCTRSDAIQLQRRQDFVQLSDSMKHLVSQMAAGHTDMANLITRDGTQTRQQVQQSEDRVKQKINNVQTEVVNEAKRERLLRSLKYESMNARRTGLSPAHKATYMSIFDSLDKEASNKEFGFDKVAMAWKGFVKWLQSDDQVFWIQGKPGSGKSTLLKFIVQHEKTQLGIDRWSPNTLIVSHFFWKPGKILQRNLRGMLCSLNHQLLSSDHMLVGYVLSEFIFAGEQDTVGDWEITQLKSVLHCILEQCNRSVCFIIDGLDEATETEHILQLIDSLLGLPNVKLCVSSRGEDVFSRKFSECDGFKLEALTKEDMLKFVLAEIPETYGSYPWEFLYEVRRLLVEKAEGVFLWLVLALESVKRGLRNNDGQGTIHSRLEKLPSDLENLYEEMWDRLGEDKAIYQHEAARYFALLITNQTLLEDFNQGFLGRGCDFNLTAFHLMLDANEALKRKMLNVSCQCSISEMDKACEDVALGIPVKTAGLLVKRYVGIVDLKVLRPEYRQLEGHFSWGWEFLHRTLLDFFLQSEVGRNISAQGQTNCIKLDLATIIVCQLRILRDKKLGAGRRWMYGDLLYYCLQILGRSVAQDSTSEGNRVADLLNDLESLFAAGLMPWDYRPDWYPPPLFDLLLLLEPAFEGLLRLRIESRDASHATLLLREAMRG</sequence>